<reference evidence="11 12" key="1">
    <citation type="submission" date="2019-05" db="EMBL/GenBank/DDBJ databases">
        <title>A Chromosome-scale Meerkat (S. suricatta) Genome Assembly.</title>
        <authorList>
            <person name="Dudchenko O."/>
            <person name="Lieberman Aiden E."/>
            <person name="Tung J."/>
            <person name="Barreiro L.B."/>
            <person name="Clutton-Brock T.H."/>
        </authorList>
    </citation>
    <scope>NUCLEOTIDE SEQUENCE [LARGE SCALE GENOMIC DNA]</scope>
</reference>
<evidence type="ECO:0000256" key="8">
    <source>
        <dbReference type="ARBA" id="ARBA00023180"/>
    </source>
</evidence>
<feature type="domain" description="Cationic amino acid transporter C-terminal" evidence="10">
    <location>
        <begin position="539"/>
        <end position="589"/>
    </location>
</feature>
<dbReference type="FunFam" id="1.20.1740.10:FF:000024">
    <property type="entry name" value="High affinity cationic amino acid transporter 1"/>
    <property type="match status" value="1"/>
</dbReference>
<feature type="transmembrane region" description="Helical" evidence="9">
    <location>
        <begin position="205"/>
        <end position="223"/>
    </location>
</feature>
<evidence type="ECO:0000256" key="5">
    <source>
        <dbReference type="ARBA" id="ARBA00022970"/>
    </source>
</evidence>
<keyword evidence="8" id="KW-0325">Glycoprotein</keyword>
<feature type="transmembrane region" description="Helical" evidence="9">
    <location>
        <begin position="392"/>
        <end position="414"/>
    </location>
</feature>
<feature type="transmembrane region" description="Helical" evidence="9">
    <location>
        <begin position="172"/>
        <end position="193"/>
    </location>
</feature>
<dbReference type="GO" id="GO:0012505">
    <property type="term" value="C:endomembrane system"/>
    <property type="evidence" value="ECO:0007669"/>
    <property type="project" value="UniProtKB-SubCell"/>
</dbReference>
<evidence type="ECO:0000313" key="12">
    <source>
        <dbReference type="Proteomes" id="UP000472268"/>
    </source>
</evidence>
<dbReference type="Pfam" id="PF13520">
    <property type="entry name" value="AA_permease_2"/>
    <property type="match status" value="1"/>
</dbReference>
<comment type="subcellular location">
    <subcellularLocation>
        <location evidence="1">Endomembrane system</location>
        <topology evidence="1">Multi-pass membrane protein</topology>
    </subcellularLocation>
</comment>
<evidence type="ECO:0000256" key="2">
    <source>
        <dbReference type="ARBA" id="ARBA00008572"/>
    </source>
</evidence>
<comment type="similarity">
    <text evidence="2">Belongs to the amino acid-polyamine-organocation (APC) superfamily. Cationic amino acid transporter (CAT) (TC 2.A.3.3) family.</text>
</comment>
<evidence type="ECO:0000256" key="3">
    <source>
        <dbReference type="ARBA" id="ARBA00022448"/>
    </source>
</evidence>
<dbReference type="Proteomes" id="UP000472268">
    <property type="component" value="Chromosome 10"/>
</dbReference>
<evidence type="ECO:0000256" key="1">
    <source>
        <dbReference type="ARBA" id="ARBA00004127"/>
    </source>
</evidence>
<organism evidence="11 12">
    <name type="scientific">Suricata suricatta</name>
    <name type="common">Meerkat</name>
    <dbReference type="NCBI Taxonomy" id="37032"/>
    <lineage>
        <taxon>Eukaryota</taxon>
        <taxon>Metazoa</taxon>
        <taxon>Chordata</taxon>
        <taxon>Craniata</taxon>
        <taxon>Vertebrata</taxon>
        <taxon>Euteleostomi</taxon>
        <taxon>Mammalia</taxon>
        <taxon>Eutheria</taxon>
        <taxon>Laurasiatheria</taxon>
        <taxon>Carnivora</taxon>
        <taxon>Feliformia</taxon>
        <taxon>Herpestidae</taxon>
        <taxon>Suricata</taxon>
    </lineage>
</organism>
<evidence type="ECO:0000313" key="11">
    <source>
        <dbReference type="Ensembl" id="ENSSSUP00005033890.1"/>
    </source>
</evidence>
<feature type="transmembrane region" description="Helical" evidence="9">
    <location>
        <begin position="607"/>
        <end position="629"/>
    </location>
</feature>
<reference evidence="11" key="2">
    <citation type="submission" date="2025-08" db="UniProtKB">
        <authorList>
            <consortium name="Ensembl"/>
        </authorList>
    </citation>
    <scope>IDENTIFICATION</scope>
</reference>
<keyword evidence="7 9" id="KW-0472">Membrane</keyword>
<dbReference type="PANTHER" id="PTHR43243">
    <property type="entry name" value="INNER MEMBRANE TRANSPORTER YGJI-RELATED"/>
    <property type="match status" value="1"/>
</dbReference>
<dbReference type="GO" id="GO:0005886">
    <property type="term" value="C:plasma membrane"/>
    <property type="evidence" value="ECO:0007669"/>
    <property type="project" value="TreeGrafter"/>
</dbReference>
<keyword evidence="12" id="KW-1185">Reference proteome</keyword>
<feature type="transmembrane region" description="Helical" evidence="9">
    <location>
        <begin position="509"/>
        <end position="529"/>
    </location>
</feature>
<dbReference type="AlphaFoldDB" id="A0A673VKE8"/>
<feature type="transmembrane region" description="Helical" evidence="9">
    <location>
        <begin position="297"/>
        <end position="324"/>
    </location>
</feature>
<keyword evidence="4 9" id="KW-0812">Transmembrane</keyword>
<evidence type="ECO:0000256" key="7">
    <source>
        <dbReference type="ARBA" id="ARBA00023136"/>
    </source>
</evidence>
<evidence type="ECO:0000256" key="6">
    <source>
        <dbReference type="ARBA" id="ARBA00022989"/>
    </source>
</evidence>
<feature type="transmembrane region" description="Helical" evidence="9">
    <location>
        <begin position="566"/>
        <end position="586"/>
    </location>
</feature>
<dbReference type="PIRSF" id="PIRSF006060">
    <property type="entry name" value="AA_transporter"/>
    <property type="match status" value="1"/>
</dbReference>
<feature type="transmembrane region" description="Helical" evidence="9">
    <location>
        <begin position="541"/>
        <end position="560"/>
    </location>
</feature>
<dbReference type="Ensembl" id="ENSSSUT00005038633.1">
    <property type="protein sequence ID" value="ENSSSUP00005033890.1"/>
    <property type="gene ID" value="ENSSSUG00005021796.1"/>
</dbReference>
<proteinExistence type="inferred from homology"/>
<dbReference type="InterPro" id="IPR029485">
    <property type="entry name" value="CAT_C"/>
</dbReference>
<dbReference type="OMA" id="NILDFMF"/>
<dbReference type="Gene3D" id="1.20.1740.10">
    <property type="entry name" value="Amino acid/polyamine transporter I"/>
    <property type="match status" value="2"/>
</dbReference>
<keyword evidence="5" id="KW-0029">Amino-acid transport</keyword>
<feature type="transmembrane region" description="Helical" evidence="9">
    <location>
        <begin position="485"/>
        <end position="503"/>
    </location>
</feature>
<keyword evidence="3" id="KW-0813">Transport</keyword>
<evidence type="ECO:0000256" key="4">
    <source>
        <dbReference type="ARBA" id="ARBA00022692"/>
    </source>
</evidence>
<feature type="transmembrane region" description="Helical" evidence="9">
    <location>
        <begin position="78"/>
        <end position="100"/>
    </location>
</feature>
<feature type="transmembrane region" description="Helical" evidence="9">
    <location>
        <begin position="420"/>
        <end position="438"/>
    </location>
</feature>
<dbReference type="Pfam" id="PF13906">
    <property type="entry name" value="AA_permease_C"/>
    <property type="match status" value="1"/>
</dbReference>
<protein>
    <recommendedName>
        <fullName evidence="10">Cationic amino acid transporter C-terminal domain-containing protein</fullName>
    </recommendedName>
</protein>
<reference evidence="11" key="3">
    <citation type="submission" date="2025-09" db="UniProtKB">
        <authorList>
            <consortium name="Ensembl"/>
        </authorList>
    </citation>
    <scope>IDENTIFICATION</scope>
</reference>
<accession>A0A673VKE8</accession>
<dbReference type="PANTHER" id="PTHR43243:SF101">
    <property type="entry name" value="CATIONIC AMINO ACID TRANSPORTER C-TERMINAL DOMAIN-CONTAINING PROTEIN"/>
    <property type="match status" value="1"/>
</dbReference>
<sequence>MSLILESCSIPARMVCQGLRRFGQKLVRRRTLEEDEAETAPAKKLTTLDLVALDVDYIIDISIYVLAGEVARNKAGPSIVICFLVAGLTSVLAGLCYVEFSILFPHSGSSYLYSYVTIGELGAFITAWKFILFHISDNAMITRACALTFDKFFGNWISSALHEGISSHVSPVFAEILGFIVVVSALLLMELLTKNIRHRSLVSKVFTLVKIFLLGFVIISGFIKGDLHNWKLTEEDYIKAGLNDTSILGPLGYGGFVPFGFEGILRGAATCFYAFIDFEYIVTKVKKARNPQRSIPVGIMISLFICFFLYFGFSAALTLMVPYYQLQPGSILPEAFLYIGWTPAYYVVAFGFFWILSGSFWGFLFPISQVIYMMTQDGLLFPVLGRIHTSTYIHIMATVILIIIVGIMAFFIGLTDLLDLMSIGSLLDYSIVAIYVLIVRYQPEMKNGENEAEVREENGSAAEKLTLQGLFFPGSSTPTPLSGRVVYVCSSLLVLLLTLLFLLSGYPVWISVVVLLLVLIAGITGVIWRQPQRSSPLHFKVPALPLLPLLSIFVNVYLMMQMTGGTWARFGVWMLIGFAIYLAYGIQYSMFTEPHPSQKLSIIKERLCLCSSFLPPFIILLAFVSITAYRVKNY</sequence>
<dbReference type="InterPro" id="IPR002293">
    <property type="entry name" value="AA/rel_permease1"/>
</dbReference>
<feature type="transmembrane region" description="Helical" evidence="9">
    <location>
        <begin position="112"/>
        <end position="131"/>
    </location>
</feature>
<evidence type="ECO:0000256" key="9">
    <source>
        <dbReference type="SAM" id="Phobius"/>
    </source>
</evidence>
<dbReference type="GO" id="GO:0015171">
    <property type="term" value="F:amino acid transmembrane transporter activity"/>
    <property type="evidence" value="ECO:0007669"/>
    <property type="project" value="TreeGrafter"/>
</dbReference>
<feature type="transmembrane region" description="Helical" evidence="9">
    <location>
        <begin position="256"/>
        <end position="276"/>
    </location>
</feature>
<keyword evidence="6 9" id="KW-1133">Transmembrane helix</keyword>
<evidence type="ECO:0000259" key="10">
    <source>
        <dbReference type="Pfam" id="PF13906"/>
    </source>
</evidence>
<name>A0A673VKE8_SURSU</name>
<feature type="transmembrane region" description="Helical" evidence="9">
    <location>
        <begin position="344"/>
        <end position="372"/>
    </location>
</feature>